<accession>A0A433Y6E6</accession>
<dbReference type="InterPro" id="IPR051552">
    <property type="entry name" value="HptR"/>
</dbReference>
<dbReference type="GO" id="GO:0003700">
    <property type="term" value="F:DNA-binding transcription factor activity"/>
    <property type="evidence" value="ECO:0007669"/>
    <property type="project" value="InterPro"/>
</dbReference>
<feature type="modified residue" description="4-aspartylphosphate" evidence="8">
    <location>
        <position position="56"/>
    </location>
</feature>
<dbReference type="PANTHER" id="PTHR42713:SF3">
    <property type="entry name" value="TRANSCRIPTIONAL REGULATORY PROTEIN HPTR"/>
    <property type="match status" value="1"/>
</dbReference>
<dbReference type="InterPro" id="IPR018060">
    <property type="entry name" value="HTH_AraC"/>
</dbReference>
<gene>
    <name evidence="11" type="ORF">EJP82_16760</name>
</gene>
<dbReference type="SMART" id="SM00448">
    <property type="entry name" value="REC"/>
    <property type="match status" value="1"/>
</dbReference>
<dbReference type="CDD" id="cd17536">
    <property type="entry name" value="REC_YesN-like"/>
    <property type="match status" value="1"/>
</dbReference>
<dbReference type="InterPro" id="IPR020449">
    <property type="entry name" value="Tscrpt_reg_AraC-type_HTH"/>
</dbReference>
<evidence type="ECO:0000256" key="3">
    <source>
        <dbReference type="ARBA" id="ARBA00022553"/>
    </source>
</evidence>
<dbReference type="Pfam" id="PF12833">
    <property type="entry name" value="HTH_18"/>
    <property type="match status" value="1"/>
</dbReference>
<dbReference type="Gene3D" id="3.40.50.2300">
    <property type="match status" value="1"/>
</dbReference>
<reference evidence="11 12" key="1">
    <citation type="submission" date="2018-12" db="EMBL/GenBank/DDBJ databases">
        <authorList>
            <person name="Sun L."/>
            <person name="Chen Z."/>
        </authorList>
    </citation>
    <scope>NUCLEOTIDE SEQUENCE [LARGE SCALE GENOMIC DNA]</scope>
    <source>
        <strain evidence="11 12">DSM 15890</strain>
    </source>
</reference>
<evidence type="ECO:0000313" key="12">
    <source>
        <dbReference type="Proteomes" id="UP000279446"/>
    </source>
</evidence>
<dbReference type="AlphaFoldDB" id="A0A433Y6E6"/>
<evidence type="ECO:0000256" key="2">
    <source>
        <dbReference type="ARBA" id="ARBA00022490"/>
    </source>
</evidence>
<evidence type="ECO:0000313" key="11">
    <source>
        <dbReference type="EMBL" id="RUT44613.1"/>
    </source>
</evidence>
<evidence type="ECO:0000256" key="4">
    <source>
        <dbReference type="ARBA" id="ARBA00023012"/>
    </source>
</evidence>
<dbReference type="GO" id="GO:0043565">
    <property type="term" value="F:sequence-specific DNA binding"/>
    <property type="evidence" value="ECO:0007669"/>
    <property type="project" value="InterPro"/>
</dbReference>
<keyword evidence="7" id="KW-0804">Transcription</keyword>
<dbReference type="EMBL" id="RZNY01000014">
    <property type="protein sequence ID" value="RUT44613.1"/>
    <property type="molecule type" value="Genomic_DNA"/>
</dbReference>
<keyword evidence="3 8" id="KW-0597">Phosphoprotein</keyword>
<evidence type="ECO:0000256" key="6">
    <source>
        <dbReference type="ARBA" id="ARBA00023125"/>
    </source>
</evidence>
<keyword evidence="6" id="KW-0238">DNA-binding</keyword>
<dbReference type="PANTHER" id="PTHR42713">
    <property type="entry name" value="HISTIDINE KINASE-RELATED"/>
    <property type="match status" value="1"/>
</dbReference>
<evidence type="ECO:0000256" key="5">
    <source>
        <dbReference type="ARBA" id="ARBA00023015"/>
    </source>
</evidence>
<dbReference type="Gene3D" id="1.10.10.60">
    <property type="entry name" value="Homeodomain-like"/>
    <property type="match status" value="2"/>
</dbReference>
<dbReference type="SUPFAM" id="SSF46689">
    <property type="entry name" value="Homeodomain-like"/>
    <property type="match status" value="2"/>
</dbReference>
<dbReference type="SMART" id="SM00342">
    <property type="entry name" value="HTH_ARAC"/>
    <property type="match status" value="1"/>
</dbReference>
<sequence>MYNLLIVDDEVETREALSSYFPWDEVGFDIIGQVSNGQEALQFIAGDERVDVVLTDIKMPVMSGIELAENLYKSKRNIKIVFLSGYRDFEYAQKALHYKVTNYVLKPAKYHVLMDVFIKVKEDIETENTVNEGPPKLEIDRLKGDESLIINKIKTYVNENYSEASLEEVAKQVHMNANYLSFFFKQKTGQNFSDYLLKVKMEMAVHLLQNVSYKTYEISEMIGYSNAKNFTRTFKGYYGKTPSEYRNGQVAP</sequence>
<dbReference type="GO" id="GO:0005737">
    <property type="term" value="C:cytoplasm"/>
    <property type="evidence" value="ECO:0007669"/>
    <property type="project" value="UniProtKB-SubCell"/>
</dbReference>
<proteinExistence type="predicted"/>
<evidence type="ECO:0000259" key="9">
    <source>
        <dbReference type="PROSITE" id="PS01124"/>
    </source>
</evidence>
<feature type="domain" description="Response regulatory" evidence="10">
    <location>
        <begin position="3"/>
        <end position="121"/>
    </location>
</feature>
<protein>
    <submittedName>
        <fullName evidence="11">Response regulator</fullName>
    </submittedName>
</protein>
<keyword evidence="2" id="KW-0963">Cytoplasm</keyword>
<comment type="subcellular location">
    <subcellularLocation>
        <location evidence="1">Cytoplasm</location>
    </subcellularLocation>
</comment>
<dbReference type="Proteomes" id="UP000279446">
    <property type="component" value="Unassembled WGS sequence"/>
</dbReference>
<evidence type="ECO:0000256" key="7">
    <source>
        <dbReference type="ARBA" id="ARBA00023163"/>
    </source>
</evidence>
<dbReference type="InterPro" id="IPR011006">
    <property type="entry name" value="CheY-like_superfamily"/>
</dbReference>
<dbReference type="GO" id="GO:0000160">
    <property type="term" value="P:phosphorelay signal transduction system"/>
    <property type="evidence" value="ECO:0007669"/>
    <property type="project" value="UniProtKB-KW"/>
</dbReference>
<feature type="domain" description="HTH araC/xylS-type" evidence="9">
    <location>
        <begin position="151"/>
        <end position="248"/>
    </location>
</feature>
<evidence type="ECO:0000256" key="8">
    <source>
        <dbReference type="PROSITE-ProRule" id="PRU00169"/>
    </source>
</evidence>
<keyword evidence="12" id="KW-1185">Reference proteome</keyword>
<dbReference type="PROSITE" id="PS50110">
    <property type="entry name" value="RESPONSE_REGULATORY"/>
    <property type="match status" value="1"/>
</dbReference>
<dbReference type="InterPro" id="IPR009057">
    <property type="entry name" value="Homeodomain-like_sf"/>
</dbReference>
<keyword evidence="4" id="KW-0902">Two-component regulatory system</keyword>
<dbReference type="OrthoDB" id="159632at2"/>
<dbReference type="SUPFAM" id="SSF52172">
    <property type="entry name" value="CheY-like"/>
    <property type="match status" value="1"/>
</dbReference>
<name>A0A433Y6E6_9BACL</name>
<dbReference type="InterPro" id="IPR001789">
    <property type="entry name" value="Sig_transdc_resp-reg_receiver"/>
</dbReference>
<dbReference type="PROSITE" id="PS01124">
    <property type="entry name" value="HTH_ARAC_FAMILY_2"/>
    <property type="match status" value="1"/>
</dbReference>
<evidence type="ECO:0000259" key="10">
    <source>
        <dbReference type="PROSITE" id="PS50110"/>
    </source>
</evidence>
<organism evidence="11 12">
    <name type="scientific">Paenibacillus anaericanus</name>
    <dbReference type="NCBI Taxonomy" id="170367"/>
    <lineage>
        <taxon>Bacteria</taxon>
        <taxon>Bacillati</taxon>
        <taxon>Bacillota</taxon>
        <taxon>Bacilli</taxon>
        <taxon>Bacillales</taxon>
        <taxon>Paenibacillaceae</taxon>
        <taxon>Paenibacillus</taxon>
    </lineage>
</organism>
<comment type="caution">
    <text evidence="11">The sequence shown here is derived from an EMBL/GenBank/DDBJ whole genome shotgun (WGS) entry which is preliminary data.</text>
</comment>
<dbReference type="RefSeq" id="WP_127193222.1">
    <property type="nucleotide sequence ID" value="NZ_RZNY01000014.1"/>
</dbReference>
<evidence type="ECO:0000256" key="1">
    <source>
        <dbReference type="ARBA" id="ARBA00004496"/>
    </source>
</evidence>
<dbReference type="PRINTS" id="PR00032">
    <property type="entry name" value="HTHARAC"/>
</dbReference>
<dbReference type="Pfam" id="PF00072">
    <property type="entry name" value="Response_reg"/>
    <property type="match status" value="1"/>
</dbReference>
<keyword evidence="5" id="KW-0805">Transcription regulation</keyword>